<evidence type="ECO:0000313" key="3">
    <source>
        <dbReference type="Proteomes" id="UP000886723"/>
    </source>
</evidence>
<sequence>MYCTQCGASIGEKEIRCPYCGAVNPFADEQKYMERLQKILQETEALSDEPMRQYGRELKQHGKRTLKIALAVGSVFVALALLFLGVHLWQNRQEASSARARLALEQQYIPRLDALYAEENYAEAARLLDQAYAEAVSGDAGFISWDHSTFIYYYDTFHYMEEFQNQLLAGGDWFPEDLEDALCNAMILYKEALLPYEEDMVTSREKELIDSYKEEAGNFLREDLYFTEEEIEQLYQDAVQEGGYLDLSVCRSYADTVQKRLNENPR</sequence>
<keyword evidence="1" id="KW-0472">Membrane</keyword>
<feature type="transmembrane region" description="Helical" evidence="1">
    <location>
        <begin position="68"/>
        <end position="89"/>
    </location>
</feature>
<organism evidence="2 3">
    <name type="scientific">Candidatus Pullilachnospira stercoravium</name>
    <dbReference type="NCBI Taxonomy" id="2840913"/>
    <lineage>
        <taxon>Bacteria</taxon>
        <taxon>Bacillati</taxon>
        <taxon>Bacillota</taxon>
        <taxon>Clostridia</taxon>
        <taxon>Lachnospirales</taxon>
        <taxon>Lachnospiraceae</taxon>
        <taxon>Lachnospiraceae incertae sedis</taxon>
        <taxon>Candidatus Pullilachnospira</taxon>
    </lineage>
</organism>
<protein>
    <submittedName>
        <fullName evidence="2">Uncharacterized protein</fullName>
    </submittedName>
</protein>
<keyword evidence="1" id="KW-0812">Transmembrane</keyword>
<proteinExistence type="predicted"/>
<keyword evidence="1" id="KW-1133">Transmembrane helix</keyword>
<accession>A0A9D1NXK5</accession>
<evidence type="ECO:0000313" key="2">
    <source>
        <dbReference type="EMBL" id="HIV14163.1"/>
    </source>
</evidence>
<dbReference type="AlphaFoldDB" id="A0A9D1NXK5"/>
<dbReference type="EMBL" id="DVON01000287">
    <property type="protein sequence ID" value="HIV14163.1"/>
    <property type="molecule type" value="Genomic_DNA"/>
</dbReference>
<reference evidence="2" key="2">
    <citation type="journal article" date="2021" name="PeerJ">
        <title>Extensive microbial diversity within the chicken gut microbiome revealed by metagenomics and culture.</title>
        <authorList>
            <person name="Gilroy R."/>
            <person name="Ravi A."/>
            <person name="Getino M."/>
            <person name="Pursley I."/>
            <person name="Horton D.L."/>
            <person name="Alikhan N.F."/>
            <person name="Baker D."/>
            <person name="Gharbi K."/>
            <person name="Hall N."/>
            <person name="Watson M."/>
            <person name="Adriaenssens E.M."/>
            <person name="Foster-Nyarko E."/>
            <person name="Jarju S."/>
            <person name="Secka A."/>
            <person name="Antonio M."/>
            <person name="Oren A."/>
            <person name="Chaudhuri R.R."/>
            <person name="La Ragione R."/>
            <person name="Hildebrand F."/>
            <person name="Pallen M.J."/>
        </authorList>
    </citation>
    <scope>NUCLEOTIDE SEQUENCE</scope>
    <source>
        <strain evidence="2">ChiBcec2-4451</strain>
    </source>
</reference>
<comment type="caution">
    <text evidence="2">The sequence shown here is derived from an EMBL/GenBank/DDBJ whole genome shotgun (WGS) entry which is preliminary data.</text>
</comment>
<name>A0A9D1NXK5_9FIRM</name>
<gene>
    <name evidence="2" type="ORF">IAA63_13645</name>
</gene>
<reference evidence="2" key="1">
    <citation type="submission" date="2020-10" db="EMBL/GenBank/DDBJ databases">
        <authorList>
            <person name="Gilroy R."/>
        </authorList>
    </citation>
    <scope>NUCLEOTIDE SEQUENCE</scope>
    <source>
        <strain evidence="2">ChiBcec2-4451</strain>
    </source>
</reference>
<dbReference type="Proteomes" id="UP000886723">
    <property type="component" value="Unassembled WGS sequence"/>
</dbReference>
<evidence type="ECO:0000256" key="1">
    <source>
        <dbReference type="SAM" id="Phobius"/>
    </source>
</evidence>